<feature type="domain" description="PPIase cyclophilin-type" evidence="9">
    <location>
        <begin position="38"/>
        <end position="191"/>
    </location>
</feature>
<comment type="catalytic activity">
    <reaction evidence="1 6">
        <text>[protein]-peptidylproline (omega=180) = [protein]-peptidylproline (omega=0)</text>
        <dbReference type="Rhea" id="RHEA:16237"/>
        <dbReference type="Rhea" id="RHEA-COMP:10747"/>
        <dbReference type="Rhea" id="RHEA-COMP:10748"/>
        <dbReference type="ChEBI" id="CHEBI:83833"/>
        <dbReference type="ChEBI" id="CHEBI:83834"/>
        <dbReference type="EC" id="5.2.1.8"/>
    </reaction>
</comment>
<dbReference type="AlphaFoldDB" id="A0A410G783"/>
<name>A0A410G783_9FLAO</name>
<dbReference type="EMBL" id="CP034951">
    <property type="protein sequence ID" value="QAA83122.1"/>
    <property type="molecule type" value="Genomic_DNA"/>
</dbReference>
<dbReference type="PROSITE" id="PS50072">
    <property type="entry name" value="CSA_PPIASE_2"/>
    <property type="match status" value="1"/>
</dbReference>
<keyword evidence="5 6" id="KW-0413">Isomerase</keyword>
<dbReference type="InterPro" id="IPR029000">
    <property type="entry name" value="Cyclophilin-like_dom_sf"/>
</dbReference>
<keyword evidence="7" id="KW-0175">Coiled coil</keyword>
<dbReference type="PROSITE" id="PS00170">
    <property type="entry name" value="CSA_PPIASE_1"/>
    <property type="match status" value="1"/>
</dbReference>
<feature type="domain" description="PPIase FKBP-type" evidence="8">
    <location>
        <begin position="261"/>
        <end position="367"/>
    </location>
</feature>
<dbReference type="InterPro" id="IPR002130">
    <property type="entry name" value="Cyclophilin-type_PPIase_dom"/>
</dbReference>
<dbReference type="InterPro" id="IPR001179">
    <property type="entry name" value="PPIase_FKBP_dom"/>
</dbReference>
<dbReference type="GO" id="GO:0006457">
    <property type="term" value="P:protein folding"/>
    <property type="evidence" value="ECO:0007669"/>
    <property type="project" value="InterPro"/>
</dbReference>
<dbReference type="InterPro" id="IPR044666">
    <property type="entry name" value="Cyclophilin_A-like"/>
</dbReference>
<dbReference type="PANTHER" id="PTHR45625:SF4">
    <property type="entry name" value="PEPTIDYLPROLYL ISOMERASE DOMAIN AND WD REPEAT-CONTAINING PROTEIN 1"/>
    <property type="match status" value="1"/>
</dbReference>
<dbReference type="SUPFAM" id="SSF54534">
    <property type="entry name" value="FKBP-like"/>
    <property type="match status" value="1"/>
</dbReference>
<protein>
    <recommendedName>
        <fullName evidence="3 6">peptidylprolyl isomerase</fullName>
        <ecNumber evidence="3 6">5.2.1.8</ecNumber>
    </recommendedName>
</protein>
<dbReference type="RefSeq" id="WP_128251485.1">
    <property type="nucleotide sequence ID" value="NZ_CP034951.1"/>
</dbReference>
<reference evidence="10 11" key="1">
    <citation type="submission" date="2019-01" db="EMBL/GenBank/DDBJ databases">
        <title>Complete genome sequencing of Aequorivita sp. H23M31.</title>
        <authorList>
            <person name="Bae J.-W."/>
        </authorList>
    </citation>
    <scope>NUCLEOTIDE SEQUENCE [LARGE SCALE GENOMIC DNA]</scope>
    <source>
        <strain evidence="10 11">H23M31</strain>
    </source>
</reference>
<comment type="similarity">
    <text evidence="2">Belongs to the cyclophilin-type PPIase family.</text>
</comment>
<dbReference type="KEGG" id="aev:EI546_16015"/>
<evidence type="ECO:0000256" key="6">
    <source>
        <dbReference type="PROSITE-ProRule" id="PRU00277"/>
    </source>
</evidence>
<dbReference type="Pfam" id="PF00254">
    <property type="entry name" value="FKBP_C"/>
    <property type="match status" value="1"/>
</dbReference>
<dbReference type="InterPro" id="IPR046357">
    <property type="entry name" value="PPIase_dom_sf"/>
</dbReference>
<evidence type="ECO:0000313" key="11">
    <source>
        <dbReference type="Proteomes" id="UP000285517"/>
    </source>
</evidence>
<dbReference type="SUPFAM" id="SSF50891">
    <property type="entry name" value="Cyclophilin-like"/>
    <property type="match status" value="1"/>
</dbReference>
<dbReference type="PROSITE" id="PS51257">
    <property type="entry name" value="PROKAR_LIPOPROTEIN"/>
    <property type="match status" value="1"/>
</dbReference>
<organism evidence="10 11">
    <name type="scientific">Aequorivita ciconiae</name>
    <dbReference type="NCBI Taxonomy" id="2494375"/>
    <lineage>
        <taxon>Bacteria</taxon>
        <taxon>Pseudomonadati</taxon>
        <taxon>Bacteroidota</taxon>
        <taxon>Flavobacteriia</taxon>
        <taxon>Flavobacteriales</taxon>
        <taxon>Flavobacteriaceae</taxon>
        <taxon>Aequorivita</taxon>
    </lineage>
</organism>
<dbReference type="OrthoDB" id="9807797at2"/>
<accession>A0A410G783</accession>
<sequence>MKKLTFFILFLTLAFASCQEKYPDLGDGVYAEFVTNKGTFVAKLYNEATPLTVSNFVALTEGTNGKIDSLYKGKRFYDGLTFHRVIKDFMIQGGDPKGDGSGNPGYAFPDEIVDTLQFDRKGLLAMANSGPATNGSQFFVTLKETPWLNGRHTIFGEVVEGQDVVDAIGNVETEKPGDKPVHPIIIEKVNIINKGKVKVPYFTDEMSKIETEKKEKEERINKISDKKAKEFEQLRAKADSLPSGLKIYYNKKGEGEQPKEGDKILMNYAGYLTNGHLFDSNVFENAEKYEMVDNMRKAAGQYNPVPTDYSKNAQLIPGFREGLLNMKVGDKTTLFIPAHLAYGERGIPGVIPPNSELIFELEIVGINK</sequence>
<dbReference type="PROSITE" id="PS50059">
    <property type="entry name" value="FKBP_PPIASE"/>
    <property type="match status" value="1"/>
</dbReference>
<dbReference type="InterPro" id="IPR020892">
    <property type="entry name" value="Cyclophilin-type_PPIase_CS"/>
</dbReference>
<dbReference type="Pfam" id="PF00160">
    <property type="entry name" value="Pro_isomerase"/>
    <property type="match status" value="1"/>
</dbReference>
<dbReference type="GO" id="GO:0003755">
    <property type="term" value="F:peptidyl-prolyl cis-trans isomerase activity"/>
    <property type="evidence" value="ECO:0007669"/>
    <property type="project" value="UniProtKB-KW"/>
</dbReference>
<dbReference type="Gene3D" id="3.10.50.40">
    <property type="match status" value="1"/>
</dbReference>
<evidence type="ECO:0000313" key="10">
    <source>
        <dbReference type="EMBL" id="QAA83122.1"/>
    </source>
</evidence>
<evidence type="ECO:0000259" key="8">
    <source>
        <dbReference type="PROSITE" id="PS50059"/>
    </source>
</evidence>
<dbReference type="EC" id="5.2.1.8" evidence="3 6"/>
<proteinExistence type="inferred from homology"/>
<evidence type="ECO:0000256" key="7">
    <source>
        <dbReference type="SAM" id="Coils"/>
    </source>
</evidence>
<dbReference type="Gene3D" id="2.40.100.10">
    <property type="entry name" value="Cyclophilin-like"/>
    <property type="match status" value="1"/>
</dbReference>
<dbReference type="PANTHER" id="PTHR45625">
    <property type="entry name" value="PEPTIDYL-PROLYL CIS-TRANS ISOMERASE-RELATED"/>
    <property type="match status" value="1"/>
</dbReference>
<keyword evidence="4 6" id="KW-0697">Rotamase</keyword>
<evidence type="ECO:0000256" key="5">
    <source>
        <dbReference type="ARBA" id="ARBA00023235"/>
    </source>
</evidence>
<dbReference type="Proteomes" id="UP000285517">
    <property type="component" value="Chromosome"/>
</dbReference>
<keyword evidence="11" id="KW-1185">Reference proteome</keyword>
<evidence type="ECO:0000259" key="9">
    <source>
        <dbReference type="PROSITE" id="PS50072"/>
    </source>
</evidence>
<evidence type="ECO:0000256" key="2">
    <source>
        <dbReference type="ARBA" id="ARBA00007365"/>
    </source>
</evidence>
<dbReference type="PRINTS" id="PR00153">
    <property type="entry name" value="CSAPPISMRASE"/>
</dbReference>
<evidence type="ECO:0000256" key="1">
    <source>
        <dbReference type="ARBA" id="ARBA00000971"/>
    </source>
</evidence>
<feature type="coiled-coil region" evidence="7">
    <location>
        <begin position="206"/>
        <end position="233"/>
    </location>
</feature>
<evidence type="ECO:0000256" key="3">
    <source>
        <dbReference type="ARBA" id="ARBA00013194"/>
    </source>
</evidence>
<gene>
    <name evidence="10" type="ORF">EI546_16015</name>
</gene>
<dbReference type="CDD" id="cd00317">
    <property type="entry name" value="cyclophilin"/>
    <property type="match status" value="1"/>
</dbReference>
<evidence type="ECO:0000256" key="4">
    <source>
        <dbReference type="ARBA" id="ARBA00023110"/>
    </source>
</evidence>